<name>A0A5E6MAH0_9BACT</name>
<dbReference type="RefSeq" id="WP_142525173.1">
    <property type="nucleotide sequence ID" value="NZ_CABFUZ020000119.1"/>
</dbReference>
<keyword evidence="2" id="KW-1185">Reference proteome</keyword>
<dbReference type="OrthoDB" id="663022at2"/>
<comment type="caution">
    <text evidence="1">The sequence shown here is derived from an EMBL/GenBank/DDBJ whole genome shotgun (WGS) entry which is preliminary data.</text>
</comment>
<organism evidence="1 2">
    <name type="scientific">Methylacidimicrobium cyclopophantes</name>
    <dbReference type="NCBI Taxonomy" id="1041766"/>
    <lineage>
        <taxon>Bacteria</taxon>
        <taxon>Pseudomonadati</taxon>
        <taxon>Verrucomicrobiota</taxon>
        <taxon>Methylacidimicrobium</taxon>
    </lineage>
</organism>
<gene>
    <name evidence="1" type="ORF">MAMC_01140</name>
</gene>
<dbReference type="InterPro" id="IPR029063">
    <property type="entry name" value="SAM-dependent_MTases_sf"/>
</dbReference>
<dbReference type="EMBL" id="CABFUZ020000119">
    <property type="protein sequence ID" value="VVM06542.1"/>
    <property type="molecule type" value="Genomic_DNA"/>
</dbReference>
<protein>
    <recommendedName>
        <fullName evidence="3">FkbM family methyltransferase</fullName>
    </recommendedName>
</protein>
<evidence type="ECO:0008006" key="3">
    <source>
        <dbReference type="Google" id="ProtNLM"/>
    </source>
</evidence>
<dbReference type="SUPFAM" id="SSF53335">
    <property type="entry name" value="S-adenosyl-L-methionine-dependent methyltransferases"/>
    <property type="match status" value="1"/>
</dbReference>
<sequence>MKLSRLLAPEYLLRPRQILLRVVRGLARGTTGCRIVKLPWGSEIRVNIGEGIGNTIWRTGVDDLPVLECLWRLTDPGDRCVDVGANIGLMTNVMAFRAGSEGSNLVPGAPSRAF</sequence>
<dbReference type="Proteomes" id="UP000381693">
    <property type="component" value="Unassembled WGS sequence"/>
</dbReference>
<proteinExistence type="predicted"/>
<evidence type="ECO:0000313" key="2">
    <source>
        <dbReference type="Proteomes" id="UP000381693"/>
    </source>
</evidence>
<evidence type="ECO:0000313" key="1">
    <source>
        <dbReference type="EMBL" id="VVM06542.1"/>
    </source>
</evidence>
<accession>A0A5E6MAH0</accession>
<dbReference type="AlphaFoldDB" id="A0A5E6MAH0"/>
<reference evidence="1" key="1">
    <citation type="submission" date="2019-09" db="EMBL/GenBank/DDBJ databases">
        <authorList>
            <person name="Cremers G."/>
        </authorList>
    </citation>
    <scope>NUCLEOTIDE SEQUENCE [LARGE SCALE GENOMIC DNA]</scope>
    <source>
        <strain evidence="1">3B</strain>
    </source>
</reference>